<evidence type="ECO:0000313" key="3">
    <source>
        <dbReference type="Proteomes" id="UP001600424"/>
    </source>
</evidence>
<sequence>MTTTGRRALLVAGATAGAAALVGCDSSSDGGTRQPTAAEREAERVARAEAALRLRAVTSARGLLERYDAVLAAHPALAPRLTPLRRSVAAHAKALGEGGTTVIPATATASPSTPPSAGATASPSTPPSAGATAGASPAPAAATRATAAPAPVPTDPRAALKELAAAARAASDRHTAALLTAPPEYARLLASVAAAGAAHAYLLTEGARA</sequence>
<keyword evidence="3" id="KW-1185">Reference proteome</keyword>
<feature type="region of interest" description="Disordered" evidence="1">
    <location>
        <begin position="101"/>
        <end position="154"/>
    </location>
</feature>
<proteinExistence type="predicted"/>
<reference evidence="2 3" key="1">
    <citation type="submission" date="2024-09" db="EMBL/GenBank/DDBJ databases">
        <title>The Natural Products Discovery Center: Release of the First 8490 Sequenced Strains for Exploring Actinobacteria Biosynthetic Diversity.</title>
        <authorList>
            <person name="Kalkreuter E."/>
            <person name="Kautsar S.A."/>
            <person name="Yang D."/>
            <person name="Bader C.D."/>
            <person name="Teijaro C.N."/>
            <person name="Fluegel L."/>
            <person name="Davis C.M."/>
            <person name="Simpson J.R."/>
            <person name="Lauterbach L."/>
            <person name="Steele A.D."/>
            <person name="Gui C."/>
            <person name="Meng S."/>
            <person name="Li G."/>
            <person name="Viehrig K."/>
            <person name="Ye F."/>
            <person name="Su P."/>
            <person name="Kiefer A.F."/>
            <person name="Nichols A."/>
            <person name="Cepeda A.J."/>
            <person name="Yan W."/>
            <person name="Fan B."/>
            <person name="Jiang Y."/>
            <person name="Adhikari A."/>
            <person name="Zheng C.-J."/>
            <person name="Schuster L."/>
            <person name="Cowan T.M."/>
            <person name="Smanski M.J."/>
            <person name="Chevrette M.G."/>
            <person name="De Carvalho L.P.S."/>
            <person name="Shen B."/>
        </authorList>
    </citation>
    <scope>NUCLEOTIDE SEQUENCE [LARGE SCALE GENOMIC DNA]</scope>
    <source>
        <strain evidence="2 3">NPDC056472</strain>
    </source>
</reference>
<name>A0ABW6J2S6_STRWE</name>
<evidence type="ECO:0000256" key="1">
    <source>
        <dbReference type="SAM" id="MobiDB-lite"/>
    </source>
</evidence>
<gene>
    <name evidence="2" type="ORF">ACFQ63_31610</name>
</gene>
<evidence type="ECO:0000313" key="2">
    <source>
        <dbReference type="EMBL" id="MFE5984230.1"/>
    </source>
</evidence>
<dbReference type="Proteomes" id="UP001600424">
    <property type="component" value="Unassembled WGS sequence"/>
</dbReference>
<evidence type="ECO:0008006" key="4">
    <source>
        <dbReference type="Google" id="ProtNLM"/>
    </source>
</evidence>
<accession>A0ABW6J2S6</accession>
<comment type="caution">
    <text evidence="2">The sequence shown here is derived from an EMBL/GenBank/DDBJ whole genome shotgun (WGS) entry which is preliminary data.</text>
</comment>
<protein>
    <recommendedName>
        <fullName evidence="4">Lipoprotein</fullName>
    </recommendedName>
</protein>
<feature type="compositionally biased region" description="Low complexity" evidence="1">
    <location>
        <begin position="104"/>
        <end position="154"/>
    </location>
</feature>
<dbReference type="EMBL" id="JBHTRV010000031">
    <property type="protein sequence ID" value="MFE5984230.1"/>
    <property type="molecule type" value="Genomic_DNA"/>
</dbReference>
<organism evidence="2 3">
    <name type="scientific">Streptomyces wedmorensis</name>
    <dbReference type="NCBI Taxonomy" id="43759"/>
    <lineage>
        <taxon>Bacteria</taxon>
        <taxon>Bacillati</taxon>
        <taxon>Actinomycetota</taxon>
        <taxon>Actinomycetes</taxon>
        <taxon>Kitasatosporales</taxon>
        <taxon>Streptomycetaceae</taxon>
        <taxon>Streptomyces</taxon>
    </lineage>
</organism>
<dbReference type="RefSeq" id="WP_386256342.1">
    <property type="nucleotide sequence ID" value="NZ_JBHTRV010000031.1"/>
</dbReference>
<dbReference type="PROSITE" id="PS51257">
    <property type="entry name" value="PROKAR_LIPOPROTEIN"/>
    <property type="match status" value="1"/>
</dbReference>